<dbReference type="EMBL" id="CP116341">
    <property type="protein sequence ID" value="WOV85745.1"/>
    <property type="molecule type" value="Genomic_DNA"/>
</dbReference>
<evidence type="ECO:0000313" key="1">
    <source>
        <dbReference type="EMBL" id="WOV85745.1"/>
    </source>
</evidence>
<reference evidence="1 2" key="1">
    <citation type="submission" date="2023-01" db="EMBL/GenBank/DDBJ databases">
        <title>Sporosarcina sp. nov., isolated from Korean tranditional fermented seafood 'Jeotgal'.</title>
        <authorList>
            <person name="Yang A.-I."/>
        </authorList>
    </citation>
    <scope>NUCLEOTIDE SEQUENCE [LARGE SCALE GENOMIC DNA]</scope>
    <source>
        <strain evidence="1 2">B2O-1</strain>
    </source>
</reference>
<sequence length="154" mass="18308">MPFALQENKVNIRNSNDLSIRMMYDVNWKKHVDNNYYLEEFIISEAHLLAFEYSLSKLKGNHIRCRPYARGHYDLTINGKEYSTRVYQKLSGDYELFFIDDEAIHNTVLRKHIHALPNELQWLVLPKNIEDLKRECAIFDWIQSSLNFIGANQK</sequence>
<keyword evidence="2" id="KW-1185">Reference proteome</keyword>
<dbReference type="Proteomes" id="UP001303532">
    <property type="component" value="Chromosome"/>
</dbReference>
<accession>A0ABZ0L0M4</accession>
<dbReference type="RefSeq" id="WP_323693341.1">
    <property type="nucleotide sequence ID" value="NZ_CP116341.1"/>
</dbReference>
<proteinExistence type="predicted"/>
<gene>
    <name evidence="1" type="ORF">PGH26_07365</name>
</gene>
<protein>
    <submittedName>
        <fullName evidence="1">Uncharacterized protein</fullName>
    </submittedName>
</protein>
<organism evidence="1 2">
    <name type="scientific">Sporosarcina jeotgali</name>
    <dbReference type="NCBI Taxonomy" id="3020056"/>
    <lineage>
        <taxon>Bacteria</taxon>
        <taxon>Bacillati</taxon>
        <taxon>Bacillota</taxon>
        <taxon>Bacilli</taxon>
        <taxon>Bacillales</taxon>
        <taxon>Caryophanaceae</taxon>
        <taxon>Sporosarcina</taxon>
    </lineage>
</organism>
<evidence type="ECO:0000313" key="2">
    <source>
        <dbReference type="Proteomes" id="UP001303532"/>
    </source>
</evidence>
<name>A0ABZ0L0M4_9BACL</name>